<keyword evidence="12" id="KW-1185">Reference proteome</keyword>
<feature type="region of interest" description="Disordered" evidence="9">
    <location>
        <begin position="1491"/>
        <end position="1510"/>
    </location>
</feature>
<protein>
    <recommendedName>
        <fullName evidence="10">KASH domain-containing protein</fullName>
    </recommendedName>
</protein>
<feature type="coiled-coil region" evidence="8">
    <location>
        <begin position="1538"/>
        <end position="1565"/>
    </location>
</feature>
<comment type="similarity">
    <text evidence="2">Belongs to the nesprin family.</text>
</comment>
<keyword evidence="3 7" id="KW-0812">Transmembrane</keyword>
<accession>A0A8R2DMN0</accession>
<dbReference type="EnsemblMetazoa" id="XM_021351396.1">
    <property type="protein sequence ID" value="XP_021207071.1"/>
    <property type="gene ID" value="LOC101740250"/>
</dbReference>
<dbReference type="PANTHER" id="PTHR21524">
    <property type="entry name" value="SPECTRIN REPEAT CONTAINING NUCLEAR ENVELOPE PROTEIN 2"/>
    <property type="match status" value="1"/>
</dbReference>
<feature type="compositionally biased region" description="Basic and acidic residues" evidence="9">
    <location>
        <begin position="1104"/>
        <end position="1118"/>
    </location>
</feature>
<dbReference type="GO" id="GO:0019894">
    <property type="term" value="F:kinesin binding"/>
    <property type="evidence" value="ECO:0007669"/>
    <property type="project" value="TreeGrafter"/>
</dbReference>
<keyword evidence="5 7" id="KW-0472">Membrane</keyword>
<feature type="compositionally biased region" description="Polar residues" evidence="9">
    <location>
        <begin position="1161"/>
        <end position="1178"/>
    </location>
</feature>
<dbReference type="GO" id="GO:0006997">
    <property type="term" value="P:nucleus organization"/>
    <property type="evidence" value="ECO:0007669"/>
    <property type="project" value="TreeGrafter"/>
</dbReference>
<evidence type="ECO:0000256" key="9">
    <source>
        <dbReference type="SAM" id="MobiDB-lite"/>
    </source>
</evidence>
<feature type="region of interest" description="Disordered" evidence="9">
    <location>
        <begin position="1047"/>
        <end position="1245"/>
    </location>
</feature>
<name>A0A8R2DMN0_BOMMO</name>
<feature type="compositionally biased region" description="Basic and acidic residues" evidence="9">
    <location>
        <begin position="1068"/>
        <end position="1078"/>
    </location>
</feature>
<proteinExistence type="inferred from homology"/>
<feature type="topological domain" description="Perinuclear space" evidence="7">
    <location>
        <begin position="1634"/>
        <end position="1660"/>
    </location>
</feature>
<comment type="subcellular location">
    <subcellularLocation>
        <location evidence="1">Nucleus membrane</location>
    </subcellularLocation>
</comment>
<dbReference type="PANTHER" id="PTHR21524:SF5">
    <property type="entry name" value="SPECTRIN REPEAT CONTAINING NUCLEAR ENVELOPE PROTEIN 2"/>
    <property type="match status" value="1"/>
</dbReference>
<keyword evidence="6" id="KW-0539">Nucleus</keyword>
<dbReference type="SMART" id="SM01249">
    <property type="entry name" value="KASH"/>
    <property type="match status" value="1"/>
</dbReference>
<evidence type="ECO:0000256" key="6">
    <source>
        <dbReference type="ARBA" id="ARBA00023242"/>
    </source>
</evidence>
<feature type="coiled-coil region" evidence="8">
    <location>
        <begin position="604"/>
        <end position="634"/>
    </location>
</feature>
<feature type="compositionally biased region" description="Basic and acidic residues" evidence="9">
    <location>
        <begin position="1134"/>
        <end position="1145"/>
    </location>
</feature>
<reference evidence="11" key="2">
    <citation type="submission" date="2022-06" db="UniProtKB">
        <authorList>
            <consortium name="EnsemblMetazoa"/>
        </authorList>
    </citation>
    <scope>IDENTIFICATION</scope>
    <source>
        <strain evidence="11">p50T (Dazao)</strain>
    </source>
</reference>
<evidence type="ECO:0000256" key="2">
    <source>
        <dbReference type="ARBA" id="ARBA00008619"/>
    </source>
</evidence>
<feature type="domain" description="KASH" evidence="10">
    <location>
        <begin position="1604"/>
        <end position="1660"/>
    </location>
</feature>
<reference evidence="12" key="1">
    <citation type="journal article" date="2008" name="Insect Biochem. Mol. Biol.">
        <title>The genome of a lepidopteran model insect, the silkworm Bombyx mori.</title>
        <authorList>
            <consortium name="International Silkworm Genome Consortium"/>
        </authorList>
    </citation>
    <scope>NUCLEOTIDE SEQUENCE [LARGE SCALE GENOMIC DNA]</scope>
    <source>
        <strain evidence="12">p50T</strain>
    </source>
</reference>
<sequence>MIAAYLYFPETNKMSASFEHTAMKSSFSLSSLRSAPAPPGGPCEQLERPYHSLTKKRKEPCREAWRRSWGSTASGGSAGDDLWPLLQRHYDYIMDNQIIDSCKEANGELLSHNPSALLSGPCLLNPTSGFNRQWSLNQLVSEFDELCQWLTHVQEEIYSSPENLSNWKLRANRMAELVAVEPRRAKFVEQANAILERIPEANGEVTWRIEHLRIKWEALRLLLSPEQPHLDGENPDTVAKDQRTDIIYCKKKAGDMGAHTAHELRCLRRWLHSMEGRLPPPSLAAARSASHHELLRKLREHQVLQRDVECHGRIVSSVVRLCRGGDAARALERRWHLLYLRAIEWQCHLEACLTKINTQGGTSIEAVSDSDDEPALKQPRLSRKGSPRSPRIPRSPRRQRTPVNARCRENSTDSRQSASEEEQEYVLTYTWRGFGSDCESELMREQSNMADERRVPGSFEDMDVRTTDQTVPVTVDQLDGLDINSSVIIEEKLKTPPTVIKRKKPIDTSKFNQTDRKSKHLAIFYFKHHDTDSDRQVIETDEKSQEESSEEEWTYVGGAKIANEDSTDLMTSSVEIQCELPVDNQKDTPASPKLKLESSTPDLLRVENTRCKDIERLVNQAEEMVHKKAMAKKKGIRNFKPLSLETDGKNVSRNKMSRIKEWLNQSPDGKNENNQNTESYDASGEYTTESEVDTSLTSEERNLHSSMDMSTSTCTVTPTHHAKVTLRKKRAGNSTRPWSVSCLSQLSGAGASLAATPTAADAPNMTHNMSISESALNTLASPHTVTPSNSNSKLRGSSTTVQGHVSSTNTMTEACTSCVEANDKQCWLRRKRFKLRRHNAPQNSRRERLVKSLSFCGRLSPEIEDKNERSAASDPATRKSRFDTTSTSGNDSDEELIKQQLAAMANLRKSIEKTHISTREDGAIPEQNEQNDPENTSKPEFKLGPAGGTVRPRLARSLERERNFLALSLGDPNQLWDLSLDKDSDVDKSVTAGTEEHSSFSEQAWDFYQEKYNSEPYSEAPDSDAARRLLEFGDDYRAFLDSQSDCCSSLSAQPEHDQSPSGTRRRRPPSEMSRERSLPRHKRPTRTSPVETPSRKPKKSMSSAERKKTLLDSLERSRNNTSLESNDGVRRRKPSDMERKKHSPEFDLLNVQALGRRRHSSNMTSDEVNSSLEYTEVNNRPDILDSLNRRRRTEKDGEAELQKVALSELRRRSTESIDSEDETSSPKKHSRRTWTDESESEAEEVRSLVRRSSSALDAAEALLERHEASPDLLRAFDYTEVVTRCRENINLLEASLAGGSLSATLQRDVRAVSARWSALRAAATRRGGARRLRREMAALRETLDDICDPADCAPQPHTRAQLHRRIEELKDRLSRLLECKVSMLKLTVSVRRTLGEMESDDSGLATELAALLSAWDDAHQRTSNELLSLEKAICAWAEWEGALRELQGELRGDLATLEALRDRGTIVGDQTEVATQIKQLAASLIEKKKGSSTCDSLSDSGISDGDSEGVGRRARRLGALRELARRLQATLAPNSPAHRAIAKRMEQTENEVRTLQASCKALVEQNIPELKIDDDISVYFRENNVGPVAGSKTGSGDPDYSPRGGWVWRVLRSSLPIQLCLVALLLAAWLVERPRCCDALNSLAQSLTPQLRYVRGPPPV</sequence>
<organism evidence="11 12">
    <name type="scientific">Bombyx mori</name>
    <name type="common">Silk moth</name>
    <dbReference type="NCBI Taxonomy" id="7091"/>
    <lineage>
        <taxon>Eukaryota</taxon>
        <taxon>Metazoa</taxon>
        <taxon>Ecdysozoa</taxon>
        <taxon>Arthropoda</taxon>
        <taxon>Hexapoda</taxon>
        <taxon>Insecta</taxon>
        <taxon>Pterygota</taxon>
        <taxon>Neoptera</taxon>
        <taxon>Endopterygota</taxon>
        <taxon>Lepidoptera</taxon>
        <taxon>Glossata</taxon>
        <taxon>Ditrysia</taxon>
        <taxon>Bombycoidea</taxon>
        <taxon>Bombycidae</taxon>
        <taxon>Bombycinae</taxon>
        <taxon>Bombyx</taxon>
    </lineage>
</organism>
<evidence type="ECO:0000313" key="12">
    <source>
        <dbReference type="Proteomes" id="UP000005204"/>
    </source>
</evidence>
<keyword evidence="8" id="KW-0175">Coiled coil</keyword>
<dbReference type="EnsemblMetazoa" id="XM_021351395.2">
    <property type="protein sequence ID" value="XP_021207070.1"/>
    <property type="gene ID" value="LOC101740250"/>
</dbReference>
<feature type="compositionally biased region" description="Polar residues" evidence="9">
    <location>
        <begin position="704"/>
        <end position="718"/>
    </location>
</feature>
<feature type="region of interest" description="Disordered" evidence="9">
    <location>
        <begin position="364"/>
        <end position="422"/>
    </location>
</feature>
<evidence type="ECO:0000256" key="4">
    <source>
        <dbReference type="ARBA" id="ARBA00022989"/>
    </source>
</evidence>
<dbReference type="GO" id="GO:0031965">
    <property type="term" value="C:nuclear membrane"/>
    <property type="evidence" value="ECO:0007669"/>
    <property type="project" value="UniProtKB-SubCell"/>
</dbReference>
<evidence type="ECO:0000256" key="1">
    <source>
        <dbReference type="ARBA" id="ARBA00004126"/>
    </source>
</evidence>
<evidence type="ECO:0000256" key="8">
    <source>
        <dbReference type="SAM" id="Coils"/>
    </source>
</evidence>
<evidence type="ECO:0000256" key="3">
    <source>
        <dbReference type="ARBA" id="ARBA00022692"/>
    </source>
</evidence>
<feature type="compositionally biased region" description="Polar residues" evidence="9">
    <location>
        <begin position="663"/>
        <end position="697"/>
    </location>
</feature>
<feature type="topological domain" description="Cytoplasmic" evidence="7">
    <location>
        <begin position="1"/>
        <end position="1612"/>
    </location>
</feature>
<dbReference type="GO" id="GO:0007097">
    <property type="term" value="P:nuclear migration"/>
    <property type="evidence" value="ECO:0007669"/>
    <property type="project" value="TreeGrafter"/>
</dbReference>
<dbReference type="SUPFAM" id="SSF46966">
    <property type="entry name" value="Spectrin repeat"/>
    <property type="match status" value="1"/>
</dbReference>
<dbReference type="Gene3D" id="1.20.58.60">
    <property type="match status" value="1"/>
</dbReference>
<feature type="compositionally biased region" description="Low complexity" evidence="9">
    <location>
        <begin position="1495"/>
        <end position="1504"/>
    </location>
</feature>
<evidence type="ECO:0000256" key="5">
    <source>
        <dbReference type="ARBA" id="ARBA00023136"/>
    </source>
</evidence>
<keyword evidence="4" id="KW-1133">Transmembrane helix</keyword>
<dbReference type="PROSITE" id="PS51049">
    <property type="entry name" value="KASH"/>
    <property type="match status" value="1"/>
</dbReference>
<dbReference type="InterPro" id="IPR012315">
    <property type="entry name" value="KASH"/>
</dbReference>
<dbReference type="GO" id="GO:0048471">
    <property type="term" value="C:perinuclear region of cytoplasm"/>
    <property type="evidence" value="ECO:0007669"/>
    <property type="project" value="TreeGrafter"/>
</dbReference>
<evidence type="ECO:0000259" key="10">
    <source>
        <dbReference type="PROSITE" id="PS51049"/>
    </source>
</evidence>
<dbReference type="GO" id="GO:0007010">
    <property type="term" value="P:cytoskeleton organization"/>
    <property type="evidence" value="ECO:0007669"/>
    <property type="project" value="TreeGrafter"/>
</dbReference>
<evidence type="ECO:0000256" key="7">
    <source>
        <dbReference type="PROSITE-ProRule" id="PRU00385"/>
    </source>
</evidence>
<dbReference type="Pfam" id="PF10541">
    <property type="entry name" value="KASH"/>
    <property type="match status" value="1"/>
</dbReference>
<feature type="compositionally biased region" description="Basic and acidic residues" evidence="9">
    <location>
        <begin position="864"/>
        <end position="882"/>
    </location>
</feature>
<feature type="region of interest" description="Disordered" evidence="9">
    <location>
        <begin position="864"/>
        <end position="895"/>
    </location>
</feature>
<dbReference type="Proteomes" id="UP000005204">
    <property type="component" value="Unassembled WGS sequence"/>
</dbReference>
<feature type="region of interest" description="Disordered" evidence="9">
    <location>
        <begin position="782"/>
        <end position="805"/>
    </location>
</feature>
<evidence type="ECO:0000313" key="11">
    <source>
        <dbReference type="EnsemblMetazoa" id="XP_021207070.1"/>
    </source>
</evidence>
<feature type="compositionally biased region" description="Basic residues" evidence="9">
    <location>
        <begin position="720"/>
        <end position="731"/>
    </location>
</feature>
<feature type="region of interest" description="Disordered" evidence="9">
    <location>
        <begin position="663"/>
        <end position="734"/>
    </location>
</feature>
<feature type="region of interest" description="Disordered" evidence="9">
    <location>
        <begin position="914"/>
        <end position="950"/>
    </location>
</feature>